<name>A0ABU3SUZ5_9ALTE</name>
<dbReference type="EMBL" id="JAWDIO010000002">
    <property type="protein sequence ID" value="MDU0353845.1"/>
    <property type="molecule type" value="Genomic_DNA"/>
</dbReference>
<evidence type="ECO:0000313" key="2">
    <source>
        <dbReference type="Proteomes" id="UP001247805"/>
    </source>
</evidence>
<organism evidence="1 2">
    <name type="scientific">Paraglaciecola aquimarina</name>
    <dbReference type="NCBI Taxonomy" id="1235557"/>
    <lineage>
        <taxon>Bacteria</taxon>
        <taxon>Pseudomonadati</taxon>
        <taxon>Pseudomonadota</taxon>
        <taxon>Gammaproteobacteria</taxon>
        <taxon>Alteromonadales</taxon>
        <taxon>Alteromonadaceae</taxon>
        <taxon>Paraglaciecola</taxon>
    </lineage>
</organism>
<reference evidence="1 2" key="1">
    <citation type="submission" date="2023-10" db="EMBL/GenBank/DDBJ databases">
        <title>Glaciecola aquimarina strain GGW-M5 nov., isolated from a coastal seawater.</title>
        <authorList>
            <person name="Bayburt H."/>
            <person name="Kim J.M."/>
            <person name="Choi B.J."/>
            <person name="Jeon C.O."/>
        </authorList>
    </citation>
    <scope>NUCLEOTIDE SEQUENCE [LARGE SCALE GENOMIC DNA]</scope>
    <source>
        <strain evidence="1 2">KCTC 32108</strain>
    </source>
</reference>
<evidence type="ECO:0008006" key="3">
    <source>
        <dbReference type="Google" id="ProtNLM"/>
    </source>
</evidence>
<keyword evidence="2" id="KW-1185">Reference proteome</keyword>
<protein>
    <recommendedName>
        <fullName evidence="3">Transposase</fullName>
    </recommendedName>
</protein>
<accession>A0ABU3SUZ5</accession>
<gene>
    <name evidence="1" type="ORF">RS130_07815</name>
</gene>
<comment type="caution">
    <text evidence="1">The sequence shown here is derived from an EMBL/GenBank/DDBJ whole genome shotgun (WGS) entry which is preliminary data.</text>
</comment>
<dbReference type="Gene3D" id="2.40.33.20">
    <property type="entry name" value="PK beta-barrel domain-like"/>
    <property type="match status" value="1"/>
</dbReference>
<sequence length="84" mass="9664">MKIIGLYQAKVQRIGPKYERTGIYKHSVEHATINELGILGDVQVDKRYHGGLERALHQYAHKSYEQIIKAYPLLHQTARPGFYG</sequence>
<dbReference type="RefSeq" id="WP_316025489.1">
    <property type="nucleotide sequence ID" value="NZ_JAWDIO010000002.1"/>
</dbReference>
<evidence type="ECO:0000313" key="1">
    <source>
        <dbReference type="EMBL" id="MDU0353845.1"/>
    </source>
</evidence>
<dbReference type="SUPFAM" id="SSF50800">
    <property type="entry name" value="PK beta-barrel domain-like"/>
    <property type="match status" value="1"/>
</dbReference>
<dbReference type="InterPro" id="IPR011037">
    <property type="entry name" value="Pyrv_Knase-like_insert_dom_sf"/>
</dbReference>
<dbReference type="Proteomes" id="UP001247805">
    <property type="component" value="Unassembled WGS sequence"/>
</dbReference>
<proteinExistence type="predicted"/>